<evidence type="ECO:0000256" key="3">
    <source>
        <dbReference type="ARBA" id="ARBA00023163"/>
    </source>
</evidence>
<sequence length="237" mass="26032">MSNEATTRARILEVAMDLFGTHGYHRTSVRAIAEQLGISKAGVLYHYPSKYDILAGLAEPLLVAMEGVVAEAGHPDPCEARRRVVEGLLDVFLTHRYLLRLNVRDLALAAPGSIFERFSKVMMQANILVAGPEATFAERVRATQAVAGLSDPVVLYAEAPVDQLRAEVLEGVRLLLAPADRTSSTDRTPTAAKGRPAALTAERIELARRMRDTERRSVPDIARELGVSRATLYRYLK</sequence>
<dbReference type="InterPro" id="IPR001647">
    <property type="entry name" value="HTH_TetR"/>
</dbReference>
<evidence type="ECO:0000256" key="1">
    <source>
        <dbReference type="ARBA" id="ARBA00023015"/>
    </source>
</evidence>
<organism evidence="6 7">
    <name type="scientific">Nocardia niwae</name>
    <dbReference type="NCBI Taxonomy" id="626084"/>
    <lineage>
        <taxon>Bacteria</taxon>
        <taxon>Bacillati</taxon>
        <taxon>Actinomycetota</taxon>
        <taxon>Actinomycetes</taxon>
        <taxon>Mycobacteriales</taxon>
        <taxon>Nocardiaceae</taxon>
        <taxon>Nocardia</taxon>
    </lineage>
</organism>
<dbReference type="RefSeq" id="WP_357808155.1">
    <property type="nucleotide sequence ID" value="NZ_JBEYBM010000021.1"/>
</dbReference>
<dbReference type="SUPFAM" id="SSF46689">
    <property type="entry name" value="Homeodomain-like"/>
    <property type="match status" value="2"/>
</dbReference>
<keyword evidence="1" id="KW-0805">Transcription regulation</keyword>
<dbReference type="Pfam" id="PF00440">
    <property type="entry name" value="TetR_N"/>
    <property type="match status" value="1"/>
</dbReference>
<dbReference type="PROSITE" id="PS50977">
    <property type="entry name" value="HTH_TETR_2"/>
    <property type="match status" value="1"/>
</dbReference>
<dbReference type="PRINTS" id="PR00455">
    <property type="entry name" value="HTHTETR"/>
</dbReference>
<evidence type="ECO:0000256" key="2">
    <source>
        <dbReference type="ARBA" id="ARBA00023125"/>
    </source>
</evidence>
<dbReference type="Pfam" id="PF02796">
    <property type="entry name" value="HTH_7"/>
    <property type="match status" value="1"/>
</dbReference>
<dbReference type="PANTHER" id="PTHR30055">
    <property type="entry name" value="HTH-TYPE TRANSCRIPTIONAL REGULATOR RUTR"/>
    <property type="match status" value="1"/>
</dbReference>
<feature type="DNA-binding region" description="H-T-H motif" evidence="4">
    <location>
        <begin position="28"/>
        <end position="47"/>
    </location>
</feature>
<dbReference type="CDD" id="cd00569">
    <property type="entry name" value="HTH_Hin_like"/>
    <property type="match status" value="1"/>
</dbReference>
<evidence type="ECO:0000256" key="4">
    <source>
        <dbReference type="PROSITE-ProRule" id="PRU00335"/>
    </source>
</evidence>
<evidence type="ECO:0000259" key="5">
    <source>
        <dbReference type="PROSITE" id="PS50977"/>
    </source>
</evidence>
<dbReference type="InterPro" id="IPR050109">
    <property type="entry name" value="HTH-type_TetR-like_transc_reg"/>
</dbReference>
<keyword evidence="7" id="KW-1185">Reference proteome</keyword>
<keyword evidence="3" id="KW-0804">Transcription</keyword>
<evidence type="ECO:0000313" key="6">
    <source>
        <dbReference type="EMBL" id="MEU2123020.1"/>
    </source>
</evidence>
<keyword evidence="2 4" id="KW-0238">DNA-binding</keyword>
<feature type="domain" description="HTH tetR-type" evidence="5">
    <location>
        <begin position="5"/>
        <end position="65"/>
    </location>
</feature>
<dbReference type="InterPro" id="IPR009057">
    <property type="entry name" value="Homeodomain-like_sf"/>
</dbReference>
<name>A0ABV2XAU9_9NOCA</name>
<gene>
    <name evidence="6" type="ORF">ABZ507_14500</name>
</gene>
<protein>
    <submittedName>
        <fullName evidence="6">TetR family transcriptional regulator</fullName>
    </submittedName>
</protein>
<proteinExistence type="predicted"/>
<dbReference type="Gene3D" id="1.10.357.10">
    <property type="entry name" value="Tetracycline Repressor, domain 2"/>
    <property type="match status" value="1"/>
</dbReference>
<comment type="caution">
    <text evidence="6">The sequence shown here is derived from an EMBL/GenBank/DDBJ whole genome shotgun (WGS) entry which is preliminary data.</text>
</comment>
<reference evidence="6 7" key="1">
    <citation type="submission" date="2024-06" db="EMBL/GenBank/DDBJ databases">
        <title>The Natural Products Discovery Center: Release of the First 8490 Sequenced Strains for Exploring Actinobacteria Biosynthetic Diversity.</title>
        <authorList>
            <person name="Kalkreuter E."/>
            <person name="Kautsar S.A."/>
            <person name="Yang D."/>
            <person name="Bader C.D."/>
            <person name="Teijaro C.N."/>
            <person name="Fluegel L."/>
            <person name="Davis C.M."/>
            <person name="Simpson J.R."/>
            <person name="Lauterbach L."/>
            <person name="Steele A.D."/>
            <person name="Gui C."/>
            <person name="Meng S."/>
            <person name="Li G."/>
            <person name="Viehrig K."/>
            <person name="Ye F."/>
            <person name="Su P."/>
            <person name="Kiefer A.F."/>
            <person name="Nichols A."/>
            <person name="Cepeda A.J."/>
            <person name="Yan W."/>
            <person name="Fan B."/>
            <person name="Jiang Y."/>
            <person name="Adhikari A."/>
            <person name="Zheng C.-J."/>
            <person name="Schuster L."/>
            <person name="Cowan T.M."/>
            <person name="Smanski M.J."/>
            <person name="Chevrette M.G."/>
            <person name="De Carvalho L.P.S."/>
            <person name="Shen B."/>
        </authorList>
    </citation>
    <scope>NUCLEOTIDE SEQUENCE [LARGE SCALE GENOMIC DNA]</scope>
    <source>
        <strain evidence="6 7">NPDC019434</strain>
    </source>
</reference>
<dbReference type="EMBL" id="JBEYBR010000032">
    <property type="protein sequence ID" value="MEU2123020.1"/>
    <property type="molecule type" value="Genomic_DNA"/>
</dbReference>
<dbReference type="Proteomes" id="UP001550535">
    <property type="component" value="Unassembled WGS sequence"/>
</dbReference>
<dbReference type="Gene3D" id="1.10.10.60">
    <property type="entry name" value="Homeodomain-like"/>
    <property type="match status" value="1"/>
</dbReference>
<accession>A0ABV2XAU9</accession>
<dbReference type="PANTHER" id="PTHR30055:SF234">
    <property type="entry name" value="HTH-TYPE TRANSCRIPTIONAL REGULATOR BETI"/>
    <property type="match status" value="1"/>
</dbReference>
<evidence type="ECO:0000313" key="7">
    <source>
        <dbReference type="Proteomes" id="UP001550535"/>
    </source>
</evidence>
<dbReference type="InterPro" id="IPR006120">
    <property type="entry name" value="Resolvase_HTH_dom"/>
</dbReference>